<feature type="region of interest" description="Disordered" evidence="4">
    <location>
        <begin position="301"/>
        <end position="492"/>
    </location>
</feature>
<evidence type="ECO:0000256" key="2">
    <source>
        <dbReference type="ARBA" id="ARBA00022771"/>
    </source>
</evidence>
<dbReference type="InterPro" id="IPR011011">
    <property type="entry name" value="Znf_FYVE_PHD"/>
</dbReference>
<feature type="region of interest" description="Disordered" evidence="4">
    <location>
        <begin position="550"/>
        <end position="591"/>
    </location>
</feature>
<dbReference type="OrthoDB" id="6360042at2759"/>
<feature type="compositionally biased region" description="Basic and acidic residues" evidence="4">
    <location>
        <begin position="1"/>
        <end position="10"/>
    </location>
</feature>
<dbReference type="SMART" id="SM00249">
    <property type="entry name" value="PHD"/>
    <property type="match status" value="1"/>
</dbReference>
<feature type="compositionally biased region" description="Low complexity" evidence="4">
    <location>
        <begin position="379"/>
        <end position="394"/>
    </location>
</feature>
<evidence type="ECO:0000256" key="1">
    <source>
        <dbReference type="ARBA" id="ARBA00022723"/>
    </source>
</evidence>
<feature type="compositionally biased region" description="Polar residues" evidence="4">
    <location>
        <begin position="426"/>
        <end position="471"/>
    </location>
</feature>
<dbReference type="InterPro" id="IPR013083">
    <property type="entry name" value="Znf_RING/FYVE/PHD"/>
</dbReference>
<evidence type="ECO:0000256" key="3">
    <source>
        <dbReference type="ARBA" id="ARBA00022833"/>
    </source>
</evidence>
<keyword evidence="2" id="KW-0863">Zinc-finger</keyword>
<feature type="compositionally biased region" description="Low complexity" evidence="4">
    <location>
        <begin position="305"/>
        <end position="323"/>
    </location>
</feature>
<accession>A0A3R7MKD5</accession>
<dbReference type="PROSITE" id="PS01359">
    <property type="entry name" value="ZF_PHD_1"/>
    <property type="match status" value="1"/>
</dbReference>
<proteinExistence type="predicted"/>
<sequence>MLHDNHDKAGSEPPHVTHKGKSPVREAETHATATPCSDYAKDLQDVNSDDCFEEPATEVTPANQSEPNSPTGWCSPEKRLHNFQPPTADYSMEDIHDLVTEDEFMHALGSPPTLRRKVRPPSQPPSQPQSRPCSPAQSSCSPPTTCPPSQAASPQSVEEEFPVASQPSEEVCPMCKMKGADVQCDGCGVIYHGPCVDLGDAEPPPCWLCLTCEQLGLRASTNSDPQYHSRRREALEIRERLLRQRAELTISKLQLEERKRHLALALQAQCSEREKLQHKEEEVREAIHQLQNFIYTFQQPEPPHVATSSQASSPAATSPVATSHQSLRTGVTASPPPNAGQKTDHVTNVRSPSPSSYPLDCSQAASSSPNSPTNTLKWSETSSTPSPSPSDITPQLFLPGLTITRTSSPGQSSQASSLNHSSSKSIVPSLTISRTSPPSPKSNFLSSVTISQSQRSQVNPQPYVSVHTTYASSPTQPSSNTSSPGHQSSASFYPGIIVSPSCSPKPSISISPIYNTGGRSRTKHIPHTQRALATVHGKKQRSEARLRAALTHQNEADIHSQPTDLSSPSHSRKNGIPGIRRGENDAMAASL</sequence>
<keyword evidence="7" id="KW-1185">Reference proteome</keyword>
<keyword evidence="1" id="KW-0479">Metal-binding</keyword>
<organism evidence="6 7">
    <name type="scientific">Penaeus vannamei</name>
    <name type="common">Whiteleg shrimp</name>
    <name type="synonym">Litopenaeus vannamei</name>
    <dbReference type="NCBI Taxonomy" id="6689"/>
    <lineage>
        <taxon>Eukaryota</taxon>
        <taxon>Metazoa</taxon>
        <taxon>Ecdysozoa</taxon>
        <taxon>Arthropoda</taxon>
        <taxon>Crustacea</taxon>
        <taxon>Multicrustacea</taxon>
        <taxon>Malacostraca</taxon>
        <taxon>Eumalacostraca</taxon>
        <taxon>Eucarida</taxon>
        <taxon>Decapoda</taxon>
        <taxon>Dendrobranchiata</taxon>
        <taxon>Penaeoidea</taxon>
        <taxon>Penaeidae</taxon>
        <taxon>Penaeus</taxon>
    </lineage>
</organism>
<feature type="compositionally biased region" description="Low complexity" evidence="4">
    <location>
        <begin position="472"/>
        <end position="484"/>
    </location>
</feature>
<feature type="compositionally biased region" description="Low complexity" evidence="4">
    <location>
        <begin position="128"/>
        <end position="154"/>
    </location>
</feature>
<reference evidence="6 7" key="1">
    <citation type="submission" date="2018-04" db="EMBL/GenBank/DDBJ databases">
        <authorList>
            <person name="Zhang X."/>
            <person name="Yuan J."/>
            <person name="Li F."/>
            <person name="Xiang J."/>
        </authorList>
    </citation>
    <scope>NUCLEOTIDE SEQUENCE [LARGE SCALE GENOMIC DNA]</scope>
    <source>
        <tissue evidence="6">Muscle</tissue>
    </source>
</reference>
<feature type="compositionally biased region" description="Polar residues" evidence="4">
    <location>
        <begin position="560"/>
        <end position="569"/>
    </location>
</feature>
<evidence type="ECO:0000256" key="4">
    <source>
        <dbReference type="SAM" id="MobiDB-lite"/>
    </source>
</evidence>
<feature type="compositionally biased region" description="Low complexity" evidence="4">
    <location>
        <begin position="407"/>
        <end position="425"/>
    </location>
</feature>
<feature type="compositionally biased region" description="Acidic residues" evidence="4">
    <location>
        <begin position="47"/>
        <end position="56"/>
    </location>
</feature>
<dbReference type="AlphaFoldDB" id="A0A3R7MKD5"/>
<feature type="region of interest" description="Disordered" evidence="4">
    <location>
        <begin position="1"/>
        <end position="89"/>
    </location>
</feature>
<evidence type="ECO:0000313" key="7">
    <source>
        <dbReference type="Proteomes" id="UP000283509"/>
    </source>
</evidence>
<feature type="compositionally biased region" description="Polar residues" evidence="4">
    <location>
        <begin position="60"/>
        <end position="72"/>
    </location>
</feature>
<dbReference type="GO" id="GO:0008270">
    <property type="term" value="F:zinc ion binding"/>
    <property type="evidence" value="ECO:0007669"/>
    <property type="project" value="UniProtKB-KW"/>
</dbReference>
<feature type="region of interest" description="Disordered" evidence="4">
    <location>
        <begin position="110"/>
        <end position="164"/>
    </location>
</feature>
<name>A0A3R7MKD5_PENVA</name>
<dbReference type="InterPro" id="IPR001965">
    <property type="entry name" value="Znf_PHD"/>
</dbReference>
<comment type="caution">
    <text evidence="6">The sequence shown here is derived from an EMBL/GenBank/DDBJ whole genome shotgun (WGS) entry which is preliminary data.</text>
</comment>
<dbReference type="InterPro" id="IPR019786">
    <property type="entry name" value="Zinc_finger_PHD-type_CS"/>
</dbReference>
<keyword evidence="3" id="KW-0862">Zinc</keyword>
<feature type="compositionally biased region" description="Polar residues" evidence="4">
    <location>
        <begin position="363"/>
        <end position="378"/>
    </location>
</feature>
<dbReference type="Proteomes" id="UP000283509">
    <property type="component" value="Unassembled WGS sequence"/>
</dbReference>
<dbReference type="EMBL" id="QCYY01000596">
    <property type="protein sequence ID" value="ROT84087.1"/>
    <property type="molecule type" value="Genomic_DNA"/>
</dbReference>
<evidence type="ECO:0000313" key="6">
    <source>
        <dbReference type="EMBL" id="ROT84087.1"/>
    </source>
</evidence>
<protein>
    <recommendedName>
        <fullName evidence="5">Zinc finger PHD-type domain-containing protein</fullName>
    </recommendedName>
</protein>
<dbReference type="CDD" id="cd15489">
    <property type="entry name" value="PHD_SF"/>
    <property type="match status" value="1"/>
</dbReference>
<dbReference type="STRING" id="6689.A0A3R7MKD5"/>
<evidence type="ECO:0000259" key="5">
    <source>
        <dbReference type="SMART" id="SM00249"/>
    </source>
</evidence>
<feature type="domain" description="Zinc finger PHD-type" evidence="5">
    <location>
        <begin position="171"/>
        <end position="213"/>
    </location>
</feature>
<reference evidence="6 7" key="2">
    <citation type="submission" date="2019-01" db="EMBL/GenBank/DDBJ databases">
        <title>The decoding of complex shrimp genome reveals the adaptation for benthos swimmer, frequently molting mechanism and breeding impact on genome.</title>
        <authorList>
            <person name="Sun Y."/>
            <person name="Gao Y."/>
            <person name="Yu Y."/>
        </authorList>
    </citation>
    <scope>NUCLEOTIDE SEQUENCE [LARGE SCALE GENOMIC DNA]</scope>
    <source>
        <tissue evidence="6">Muscle</tissue>
    </source>
</reference>
<gene>
    <name evidence="6" type="ORF">C7M84_022727</name>
</gene>
<dbReference type="Gene3D" id="3.30.40.10">
    <property type="entry name" value="Zinc/RING finger domain, C3HC4 (zinc finger)"/>
    <property type="match status" value="1"/>
</dbReference>
<dbReference type="SUPFAM" id="SSF57903">
    <property type="entry name" value="FYVE/PHD zinc finger"/>
    <property type="match status" value="1"/>
</dbReference>